<feature type="transmembrane region" description="Helical" evidence="1">
    <location>
        <begin position="26"/>
        <end position="51"/>
    </location>
</feature>
<evidence type="ECO:0000313" key="2">
    <source>
        <dbReference type="EMBL" id="QBD83201.1"/>
    </source>
</evidence>
<keyword evidence="3" id="KW-1185">Reference proteome</keyword>
<accession>A0A4V0Z0H1</accession>
<dbReference type="Proteomes" id="UP000290365">
    <property type="component" value="Chromosome"/>
</dbReference>
<keyword evidence="1" id="KW-0472">Membrane</keyword>
<gene>
    <name evidence="2" type="ORF">EPA93_47475</name>
</gene>
<name>A0A4V0Z0H1_KTERU</name>
<dbReference type="RefSeq" id="WP_129894267.1">
    <property type="nucleotide sequence ID" value="NZ_CP035758.1"/>
</dbReference>
<feature type="transmembrane region" description="Helical" evidence="1">
    <location>
        <begin position="57"/>
        <end position="78"/>
    </location>
</feature>
<dbReference type="EMBL" id="CP035758">
    <property type="protein sequence ID" value="QBD83201.1"/>
    <property type="molecule type" value="Genomic_DNA"/>
</dbReference>
<sequence length="83" mass="9567">MEPVDTDFDYVARQSQARDTKSRFNWLYLFPALGVVWLLLLLAAATFQFSITDVVNPVMTIMVVLFFLMVGFLFWAMAPQGKR</sequence>
<evidence type="ECO:0000313" key="3">
    <source>
        <dbReference type="Proteomes" id="UP000290365"/>
    </source>
</evidence>
<dbReference type="OrthoDB" id="164960at2"/>
<protein>
    <submittedName>
        <fullName evidence="2">Uncharacterized protein</fullName>
    </submittedName>
</protein>
<reference evidence="2 3" key="1">
    <citation type="submission" date="2019-01" db="EMBL/GenBank/DDBJ databases">
        <title>Ktedonosporobacter rubrisoli SCAWS-G2.</title>
        <authorList>
            <person name="Huang Y."/>
            <person name="Yan B."/>
        </authorList>
    </citation>
    <scope>NUCLEOTIDE SEQUENCE [LARGE SCALE GENOMIC DNA]</scope>
    <source>
        <strain evidence="2 3">SCAWS-G2</strain>
    </source>
</reference>
<proteinExistence type="predicted"/>
<keyword evidence="1" id="KW-1133">Transmembrane helix</keyword>
<evidence type="ECO:0000256" key="1">
    <source>
        <dbReference type="SAM" id="Phobius"/>
    </source>
</evidence>
<organism evidence="2 3">
    <name type="scientific">Ktedonosporobacter rubrisoli</name>
    <dbReference type="NCBI Taxonomy" id="2509675"/>
    <lineage>
        <taxon>Bacteria</taxon>
        <taxon>Bacillati</taxon>
        <taxon>Chloroflexota</taxon>
        <taxon>Ktedonobacteria</taxon>
        <taxon>Ktedonobacterales</taxon>
        <taxon>Ktedonosporobacteraceae</taxon>
        <taxon>Ktedonosporobacter</taxon>
    </lineage>
</organism>
<keyword evidence="1" id="KW-0812">Transmembrane</keyword>
<dbReference type="KEGG" id="kbs:EPA93_47475"/>
<dbReference type="AlphaFoldDB" id="A0A4V0Z0H1"/>